<comment type="caution">
    <text evidence="1">The sequence shown here is derived from an EMBL/GenBank/DDBJ whole genome shotgun (WGS) entry which is preliminary data.</text>
</comment>
<sequence length="316" mass="35648">MLQQGAWTFRYSLEGFLKRVLRIATGPMSEAELVEAVHSEWAVQSEKSLDTIPDRVRAALLSRNGCFRKLDDERYALREHSGDDLGERAYEFLKQVGHPQKQGEILRHLQQSTGRNRGELMSRVDLDSDPRFARLEAGEYLLTEWELVHDAIADLMAELGQRRADRQDLLALVSEDGVFYPELDPRFAVAGDSVECLLVEPEAAATAERLDEVAVEKETEESPMNALETMATVETNTEEKVQIPTEKLVDLVLEQLTQAASELATRNQGLPTEVLTLFNLEDLKGIESLMQQRKRIGALAEDLQALVAKWQEEQSE</sequence>
<accession>A0A316DBI4</accession>
<dbReference type="EMBL" id="QGGL01000005">
    <property type="protein sequence ID" value="PWK14350.1"/>
    <property type="molecule type" value="Genomic_DNA"/>
</dbReference>
<dbReference type="RefSeq" id="WP_109687782.1">
    <property type="nucleotide sequence ID" value="NZ_QGGL01000005.1"/>
</dbReference>
<protein>
    <submittedName>
        <fullName evidence="1">Uncharacterized protein</fullName>
    </submittedName>
</protein>
<dbReference type="OrthoDB" id="2463094at2"/>
<proteinExistence type="predicted"/>
<dbReference type="Proteomes" id="UP000245634">
    <property type="component" value="Unassembled WGS sequence"/>
</dbReference>
<keyword evidence="2" id="KW-1185">Reference proteome</keyword>
<evidence type="ECO:0000313" key="1">
    <source>
        <dbReference type="EMBL" id="PWK14350.1"/>
    </source>
</evidence>
<dbReference type="AlphaFoldDB" id="A0A316DBI4"/>
<reference evidence="1 2" key="1">
    <citation type="submission" date="2018-05" db="EMBL/GenBank/DDBJ databases">
        <title>Genomic Encyclopedia of Type Strains, Phase IV (KMG-IV): sequencing the most valuable type-strain genomes for metagenomic binning, comparative biology and taxonomic classification.</title>
        <authorList>
            <person name="Goeker M."/>
        </authorList>
    </citation>
    <scope>NUCLEOTIDE SEQUENCE [LARGE SCALE GENOMIC DNA]</scope>
    <source>
        <strain evidence="1 2">DSM 18773</strain>
    </source>
</reference>
<name>A0A316DBI4_9BACL</name>
<gene>
    <name evidence="1" type="ORF">C7459_105106</name>
</gene>
<organism evidence="1 2">
    <name type="scientific">Tumebacillus permanentifrigoris</name>
    <dbReference type="NCBI Taxonomy" id="378543"/>
    <lineage>
        <taxon>Bacteria</taxon>
        <taxon>Bacillati</taxon>
        <taxon>Bacillota</taxon>
        <taxon>Bacilli</taxon>
        <taxon>Bacillales</taxon>
        <taxon>Alicyclobacillaceae</taxon>
        <taxon>Tumebacillus</taxon>
    </lineage>
</organism>
<evidence type="ECO:0000313" key="2">
    <source>
        <dbReference type="Proteomes" id="UP000245634"/>
    </source>
</evidence>